<feature type="domain" description="Ribosome maturation factor RimP C-terminal" evidence="5">
    <location>
        <begin position="88"/>
        <end position="152"/>
    </location>
</feature>
<proteinExistence type="inferred from homology"/>
<dbReference type="EMBL" id="DF977003">
    <property type="protein sequence ID" value="GAQ26215.1"/>
    <property type="molecule type" value="Genomic_DNA"/>
</dbReference>
<dbReference type="STRING" id="224999.GCA_001485475_02259"/>
<keyword evidence="1 3" id="KW-0963">Cytoplasm</keyword>
<accession>A0A0U9HSY6</accession>
<dbReference type="InterPro" id="IPR028989">
    <property type="entry name" value="RimP_N"/>
</dbReference>
<dbReference type="FunFam" id="3.30.300.70:FF:000001">
    <property type="entry name" value="Ribosome maturation factor RimP"/>
    <property type="match status" value="1"/>
</dbReference>
<gene>
    <name evidence="3" type="primary">rimP</name>
    <name evidence="6" type="ORF">TSYNT_9479</name>
</gene>
<dbReference type="InterPro" id="IPR003728">
    <property type="entry name" value="Ribosome_maturation_RimP"/>
</dbReference>
<evidence type="ECO:0000256" key="1">
    <source>
        <dbReference type="ARBA" id="ARBA00022490"/>
    </source>
</evidence>
<reference evidence="6" key="1">
    <citation type="journal article" date="2016" name="Genome Announc.">
        <title>Draft Genome Sequence of the Syntrophic Lactate-Degrading Bacterium Tepidanaerobacter syntrophicus JLT.</title>
        <authorList>
            <person name="Matsuura N."/>
            <person name="Ohashi A."/>
            <person name="Tourlousse D.M."/>
            <person name="Sekiguchi Y."/>
        </authorList>
    </citation>
    <scope>NUCLEOTIDE SEQUENCE [LARGE SCALE GENOMIC DNA]</scope>
    <source>
        <strain evidence="6">JL</strain>
    </source>
</reference>
<feature type="domain" description="Ribosome maturation factor RimP N-terminal" evidence="4">
    <location>
        <begin position="17"/>
        <end position="85"/>
    </location>
</feature>
<organism evidence="6">
    <name type="scientific">Tepidanaerobacter syntrophicus</name>
    <dbReference type="NCBI Taxonomy" id="224999"/>
    <lineage>
        <taxon>Bacteria</taxon>
        <taxon>Bacillati</taxon>
        <taxon>Bacillota</taxon>
        <taxon>Clostridia</taxon>
        <taxon>Thermosediminibacterales</taxon>
        <taxon>Tepidanaerobacteraceae</taxon>
        <taxon>Tepidanaerobacter</taxon>
    </lineage>
</organism>
<dbReference type="OrthoDB" id="9805006at2"/>
<dbReference type="Pfam" id="PF17384">
    <property type="entry name" value="DUF150_C"/>
    <property type="match status" value="1"/>
</dbReference>
<dbReference type="GO" id="GO:0000028">
    <property type="term" value="P:ribosomal small subunit assembly"/>
    <property type="evidence" value="ECO:0007669"/>
    <property type="project" value="TreeGrafter"/>
</dbReference>
<dbReference type="InterPro" id="IPR028998">
    <property type="entry name" value="RimP_C"/>
</dbReference>
<dbReference type="Gene3D" id="3.30.300.70">
    <property type="entry name" value="RimP-like superfamily, N-terminal"/>
    <property type="match status" value="1"/>
</dbReference>
<protein>
    <recommendedName>
        <fullName evidence="3">Ribosome maturation factor RimP</fullName>
    </recommendedName>
</protein>
<dbReference type="InterPro" id="IPR036847">
    <property type="entry name" value="RimP_C_sf"/>
</dbReference>
<dbReference type="Gene3D" id="2.30.30.180">
    <property type="entry name" value="Ribosome maturation factor RimP, C-terminal domain"/>
    <property type="match status" value="1"/>
</dbReference>
<comment type="subcellular location">
    <subcellularLocation>
        <location evidence="3">Cytoplasm</location>
    </subcellularLocation>
</comment>
<dbReference type="GO" id="GO:0006412">
    <property type="term" value="P:translation"/>
    <property type="evidence" value="ECO:0007669"/>
    <property type="project" value="TreeGrafter"/>
</dbReference>
<keyword evidence="2 3" id="KW-0690">Ribosome biogenesis</keyword>
<evidence type="ECO:0000259" key="5">
    <source>
        <dbReference type="Pfam" id="PF17384"/>
    </source>
</evidence>
<evidence type="ECO:0000313" key="6">
    <source>
        <dbReference type="EMBL" id="GAQ26215.1"/>
    </source>
</evidence>
<comment type="similarity">
    <text evidence="3">Belongs to the RimP family.</text>
</comment>
<evidence type="ECO:0000256" key="2">
    <source>
        <dbReference type="ARBA" id="ARBA00022517"/>
    </source>
</evidence>
<dbReference type="PANTHER" id="PTHR33867">
    <property type="entry name" value="RIBOSOME MATURATION FACTOR RIMP"/>
    <property type="match status" value="1"/>
</dbReference>
<dbReference type="AlphaFoldDB" id="A0A0U9HSY6"/>
<evidence type="ECO:0000313" key="7">
    <source>
        <dbReference type="Proteomes" id="UP000062160"/>
    </source>
</evidence>
<dbReference type="CDD" id="cd01734">
    <property type="entry name" value="YlxS_C"/>
    <property type="match status" value="1"/>
</dbReference>
<sequence length="157" mass="18136">MLNEKIFKKLLDIGNLVADSKGFELVDMEFVKESGNWYLRYYIDKPGGVTLDDCQLVSMELSKMLDEMDPIPYSYFLEVSSPGVERPLKKDKDFIKYIGSMVEIKTFEKIDGKKNFTGILKNYSNDTVTIEDGKTYSIPKDKISAAKLKFEWNEEQE</sequence>
<dbReference type="SUPFAM" id="SSF75420">
    <property type="entry name" value="YhbC-like, N-terminal domain"/>
    <property type="match status" value="1"/>
</dbReference>
<dbReference type="RefSeq" id="WP_059034094.1">
    <property type="nucleotide sequence ID" value="NZ_DF977003.1"/>
</dbReference>
<dbReference type="Proteomes" id="UP000062160">
    <property type="component" value="Unassembled WGS sequence"/>
</dbReference>
<dbReference type="Pfam" id="PF02576">
    <property type="entry name" value="RimP_N"/>
    <property type="match status" value="1"/>
</dbReference>
<dbReference type="GO" id="GO:0005829">
    <property type="term" value="C:cytosol"/>
    <property type="evidence" value="ECO:0007669"/>
    <property type="project" value="TreeGrafter"/>
</dbReference>
<comment type="function">
    <text evidence="3">Required for maturation of 30S ribosomal subunits.</text>
</comment>
<name>A0A0U9HSY6_9FIRM</name>
<dbReference type="SUPFAM" id="SSF74942">
    <property type="entry name" value="YhbC-like, C-terminal domain"/>
    <property type="match status" value="1"/>
</dbReference>
<dbReference type="InterPro" id="IPR035956">
    <property type="entry name" value="RimP_N_sf"/>
</dbReference>
<evidence type="ECO:0000259" key="4">
    <source>
        <dbReference type="Pfam" id="PF02576"/>
    </source>
</evidence>
<dbReference type="PANTHER" id="PTHR33867:SF1">
    <property type="entry name" value="RIBOSOME MATURATION FACTOR RIMP"/>
    <property type="match status" value="1"/>
</dbReference>
<evidence type="ECO:0000256" key="3">
    <source>
        <dbReference type="HAMAP-Rule" id="MF_01077"/>
    </source>
</evidence>
<dbReference type="HAMAP" id="MF_01077">
    <property type="entry name" value="RimP"/>
    <property type="match status" value="1"/>
</dbReference>
<keyword evidence="7" id="KW-1185">Reference proteome</keyword>